<comment type="caution">
    <text evidence="2">The sequence shown here is derived from an EMBL/GenBank/DDBJ whole genome shotgun (WGS) entry which is preliminary data.</text>
</comment>
<feature type="transmembrane region" description="Helical" evidence="1">
    <location>
        <begin position="370"/>
        <end position="389"/>
    </location>
</feature>
<proteinExistence type="predicted"/>
<evidence type="ECO:0000256" key="1">
    <source>
        <dbReference type="SAM" id="Phobius"/>
    </source>
</evidence>
<name>X6MMJ6_RETFI</name>
<dbReference type="EMBL" id="ASPP01019486">
    <property type="protein sequence ID" value="ETO15079.1"/>
    <property type="molecule type" value="Genomic_DNA"/>
</dbReference>
<gene>
    <name evidence="2" type="ORF">RFI_22284</name>
</gene>
<evidence type="ECO:0000313" key="2">
    <source>
        <dbReference type="EMBL" id="ETO15079.1"/>
    </source>
</evidence>
<feature type="transmembrane region" description="Helical" evidence="1">
    <location>
        <begin position="248"/>
        <end position="267"/>
    </location>
</feature>
<accession>X6MMJ6</accession>
<sequence length="456" mass="52168">MTTFIPLAKNIFLVCKKKRSLSHFLNRHEEEIFFLCIKQKSKRFLSTLVTSVFLGGQTSLDEEIFNSKAIFSSSRVAFQLNSNERYVAKDCGWAIACISVRTIVSFCLLLLYWMCAISAFALNVIVSESNNNFQDNYSIIFQRERLSLVVITLFTFGLGSSFIHLNEKNMAYYYKKKKKVFIIFAANVSLAFKGTVFNYEKSTYQATAMIIVIKGLITIVMCIWLVIRASVKSSNIRHGSTKKGIVALLLWSLVGLFVSIFLTILFVRKLYELVKTELETMTSPTTMNNIEYNNNLSPTSAAMSRSFSFSLDQPQPPKNNSIKFHTRQQILIKTITKYCLLNGIAACVTWMWSFIFVLKLGYRIGHINALLNLLTLFCVIISTCLYLQFSCTQSTYIRICHCCHICCFRGVKRWMKAKLHNQHPPTINPHSIVYITSPPIDLRSNPLEIQNENTNQ</sequence>
<evidence type="ECO:0000313" key="3">
    <source>
        <dbReference type="Proteomes" id="UP000023152"/>
    </source>
</evidence>
<feature type="transmembrane region" description="Helical" evidence="1">
    <location>
        <begin position="335"/>
        <end position="358"/>
    </location>
</feature>
<feature type="transmembrane region" description="Helical" evidence="1">
    <location>
        <begin position="146"/>
        <end position="165"/>
    </location>
</feature>
<organism evidence="2 3">
    <name type="scientific">Reticulomyxa filosa</name>
    <dbReference type="NCBI Taxonomy" id="46433"/>
    <lineage>
        <taxon>Eukaryota</taxon>
        <taxon>Sar</taxon>
        <taxon>Rhizaria</taxon>
        <taxon>Retaria</taxon>
        <taxon>Foraminifera</taxon>
        <taxon>Monothalamids</taxon>
        <taxon>Reticulomyxidae</taxon>
        <taxon>Reticulomyxa</taxon>
    </lineage>
</organism>
<keyword evidence="1" id="KW-0472">Membrane</keyword>
<feature type="transmembrane region" description="Helical" evidence="1">
    <location>
        <begin position="205"/>
        <end position="227"/>
    </location>
</feature>
<dbReference type="AlphaFoldDB" id="X6MMJ6"/>
<keyword evidence="3" id="KW-1185">Reference proteome</keyword>
<feature type="transmembrane region" description="Helical" evidence="1">
    <location>
        <begin position="180"/>
        <end position="199"/>
    </location>
</feature>
<reference evidence="2 3" key="1">
    <citation type="journal article" date="2013" name="Curr. Biol.">
        <title>The Genome of the Foraminiferan Reticulomyxa filosa.</title>
        <authorList>
            <person name="Glockner G."/>
            <person name="Hulsmann N."/>
            <person name="Schleicher M."/>
            <person name="Noegel A.A."/>
            <person name="Eichinger L."/>
            <person name="Gallinger C."/>
            <person name="Pawlowski J."/>
            <person name="Sierra R."/>
            <person name="Euteneuer U."/>
            <person name="Pillet L."/>
            <person name="Moustafa A."/>
            <person name="Platzer M."/>
            <person name="Groth M."/>
            <person name="Szafranski K."/>
            <person name="Schliwa M."/>
        </authorList>
    </citation>
    <scope>NUCLEOTIDE SEQUENCE [LARGE SCALE GENOMIC DNA]</scope>
</reference>
<feature type="transmembrane region" description="Helical" evidence="1">
    <location>
        <begin position="103"/>
        <end position="126"/>
    </location>
</feature>
<dbReference type="Proteomes" id="UP000023152">
    <property type="component" value="Unassembled WGS sequence"/>
</dbReference>
<protein>
    <submittedName>
        <fullName evidence="2">Uncharacterized protein</fullName>
    </submittedName>
</protein>
<keyword evidence="1" id="KW-1133">Transmembrane helix</keyword>
<keyword evidence="1" id="KW-0812">Transmembrane</keyword>